<dbReference type="RefSeq" id="WP_070964716.1">
    <property type="nucleotide sequence ID" value="NZ_CP017715.1"/>
</dbReference>
<dbReference type="Gene3D" id="3.40.50.1820">
    <property type="entry name" value="alpha/beta hydrolase"/>
    <property type="match status" value="1"/>
</dbReference>
<feature type="compositionally biased region" description="Low complexity" evidence="5">
    <location>
        <begin position="619"/>
        <end position="631"/>
    </location>
</feature>
<organism evidence="8 9">
    <name type="scientific">Marinobacter salinus</name>
    <dbReference type="NCBI Taxonomy" id="1874317"/>
    <lineage>
        <taxon>Bacteria</taxon>
        <taxon>Pseudomonadati</taxon>
        <taxon>Pseudomonadota</taxon>
        <taxon>Gammaproteobacteria</taxon>
        <taxon>Pseudomonadales</taxon>
        <taxon>Marinobacteraceae</taxon>
        <taxon>Marinobacter</taxon>
    </lineage>
</organism>
<dbReference type="OrthoDB" id="7208816at2"/>
<name>A0A1D9GHI4_9GAMM</name>
<dbReference type="AlphaFoldDB" id="A0A1D9GHI4"/>
<dbReference type="SUPFAM" id="SSF53474">
    <property type="entry name" value="alpha/beta-Hydrolases"/>
    <property type="match status" value="1"/>
</dbReference>
<feature type="domain" description="AB hydrolase-1" evidence="6">
    <location>
        <begin position="282"/>
        <end position="523"/>
    </location>
</feature>
<evidence type="ECO:0000256" key="2">
    <source>
        <dbReference type="ARBA" id="ARBA00022490"/>
    </source>
</evidence>
<dbReference type="Pfam" id="PF00561">
    <property type="entry name" value="Abhydrolase_1"/>
    <property type="match status" value="1"/>
</dbReference>
<evidence type="ECO:0000313" key="9">
    <source>
        <dbReference type="Proteomes" id="UP000177445"/>
    </source>
</evidence>
<proteinExistence type="predicted"/>
<dbReference type="GO" id="GO:0016746">
    <property type="term" value="F:acyltransferase activity"/>
    <property type="evidence" value="ECO:0007669"/>
    <property type="project" value="UniProtKB-KW"/>
</dbReference>
<dbReference type="Proteomes" id="UP000177445">
    <property type="component" value="Chromosome"/>
</dbReference>
<evidence type="ECO:0000259" key="6">
    <source>
        <dbReference type="Pfam" id="PF00561"/>
    </source>
</evidence>
<dbReference type="PANTHER" id="PTHR36837:SF5">
    <property type="entry name" value="POLY-3-HYDROXYBUTYRATE SYNTHASE"/>
    <property type="match status" value="1"/>
</dbReference>
<dbReference type="InterPro" id="IPR010963">
    <property type="entry name" value="PHA_synth_I"/>
</dbReference>
<evidence type="ECO:0000259" key="7">
    <source>
        <dbReference type="Pfam" id="PF07167"/>
    </source>
</evidence>
<keyword evidence="3" id="KW-0808">Transferase</keyword>
<feature type="region of interest" description="Disordered" evidence="5">
    <location>
        <begin position="588"/>
        <end position="631"/>
    </location>
</feature>
<dbReference type="GO" id="GO:0005737">
    <property type="term" value="C:cytoplasm"/>
    <property type="evidence" value="ECO:0007669"/>
    <property type="project" value="UniProtKB-SubCell"/>
</dbReference>
<evidence type="ECO:0000256" key="5">
    <source>
        <dbReference type="SAM" id="MobiDB-lite"/>
    </source>
</evidence>
<dbReference type="InterPro" id="IPR000073">
    <property type="entry name" value="AB_hydrolase_1"/>
</dbReference>
<keyword evidence="4" id="KW-0012">Acyltransferase</keyword>
<dbReference type="NCBIfam" id="TIGR01838">
    <property type="entry name" value="PHA_synth_I"/>
    <property type="match status" value="1"/>
</dbReference>
<comment type="subcellular location">
    <subcellularLocation>
        <location evidence="1">Cytoplasm</location>
    </subcellularLocation>
</comment>
<dbReference type="KEGG" id="msq:BKP64_00850"/>
<dbReference type="InterPro" id="IPR029058">
    <property type="entry name" value="AB_hydrolase_fold"/>
</dbReference>
<evidence type="ECO:0000256" key="4">
    <source>
        <dbReference type="ARBA" id="ARBA00023315"/>
    </source>
</evidence>
<accession>A0A1D9GHI4</accession>
<keyword evidence="2" id="KW-0963">Cytoplasm</keyword>
<evidence type="ECO:0000313" key="8">
    <source>
        <dbReference type="EMBL" id="AOY86840.1"/>
    </source>
</evidence>
<reference evidence="8 9" key="1">
    <citation type="submission" date="2016-10" db="EMBL/GenBank/DDBJ databases">
        <title>Marinobacter salinus sp. nov., a moderately halophilic bacterium isolated from a tidal flat environment.</title>
        <authorList>
            <person name="Park S.-J."/>
        </authorList>
    </citation>
    <scope>NUCLEOTIDE SEQUENCE [LARGE SCALE GENOMIC DNA]</scope>
    <source>
        <strain evidence="8 9">Hb8</strain>
    </source>
</reference>
<gene>
    <name evidence="8" type="ORF">BKP64_00850</name>
</gene>
<protein>
    <submittedName>
        <fullName evidence="8">Class I poly(R)-hydroxyalkanoic acid synthase</fullName>
    </submittedName>
</protein>
<feature type="domain" description="Poly-beta-hydroxybutyrate polymerase N-terminal" evidence="7">
    <location>
        <begin position="110"/>
        <end position="280"/>
    </location>
</feature>
<dbReference type="InterPro" id="IPR010941">
    <property type="entry name" value="PhaC_N"/>
</dbReference>
<dbReference type="InterPro" id="IPR051321">
    <property type="entry name" value="PHA/PHB_synthase"/>
</dbReference>
<sequence>MADKPIKTTAQPEFEPDVVRRSLVRAGVHGGHLLKRSILRRLRGAPPNPVSVKSMTKPFVALTGRLATQPDTLMFAQMRLVKDATQFWSGLLASSVTKKPLAVAEPEPGDGRFRDQAWNEVMAFNVIKQGYLLSNRWIMDTLDDVRGLDDHTRRKLRFFTGQMTDALAPSNFILSNPEVLRATIRTRGRNLLRGLANLLRDLDEGAGPMPFRMSDPDAFAVGDNLANTPGDVIFQNQLMQLIQYRPTTDTVHRRPLLVIPPWINKYYILDLGEKKSFIRYWVEQGHTVFVVSWVNPGPELAHKSFEDYMLEGPIAAMDAIEQATGERELNTVGYCIGGTLLGCTLAWLAARGDDRVKSATFLNSLMDFSEVGDLEVFIDEDAVGKLEKAMNEQGYLEGASMATAFNMLRANSLIWSFFVNNYLLGRDTAPFDLLYWNSDATRMPAAMHSFYLRNMYLNNRLREPGGIELAGIPIDLGKVKVPSYFASAIEDHIAPWISCYRGSRYLGGPVRFALGGSGHIAGIINPPERKKYGYRLNDESNLDPDAWLQGARQFEGSWWPDWAAWAEQFGGGEVKARSAEEGNLPVIEPAPGAYVRNQPAPPAPLVQKRRQPARKKTASSKAATARTKVAQ</sequence>
<keyword evidence="9" id="KW-1185">Reference proteome</keyword>
<dbReference type="Pfam" id="PF07167">
    <property type="entry name" value="PhaC_N"/>
    <property type="match status" value="1"/>
</dbReference>
<feature type="compositionally biased region" description="Basic residues" evidence="5">
    <location>
        <begin position="607"/>
        <end position="618"/>
    </location>
</feature>
<dbReference type="STRING" id="1874317.BKP64_00850"/>
<dbReference type="GO" id="GO:0042619">
    <property type="term" value="P:poly-hydroxybutyrate biosynthetic process"/>
    <property type="evidence" value="ECO:0007669"/>
    <property type="project" value="InterPro"/>
</dbReference>
<dbReference type="EMBL" id="CP017715">
    <property type="protein sequence ID" value="AOY86840.1"/>
    <property type="molecule type" value="Genomic_DNA"/>
</dbReference>
<evidence type="ECO:0000256" key="3">
    <source>
        <dbReference type="ARBA" id="ARBA00022679"/>
    </source>
</evidence>
<dbReference type="PANTHER" id="PTHR36837">
    <property type="entry name" value="POLY(3-HYDROXYALKANOATE) POLYMERASE SUBUNIT PHAC"/>
    <property type="match status" value="1"/>
</dbReference>
<evidence type="ECO:0000256" key="1">
    <source>
        <dbReference type="ARBA" id="ARBA00004496"/>
    </source>
</evidence>